<dbReference type="OrthoDB" id="1679758at2759"/>
<feature type="domain" description="LIM zinc-binding" evidence="5">
    <location>
        <begin position="293"/>
        <end position="353"/>
    </location>
</feature>
<dbReference type="Proteomes" id="UP000748531">
    <property type="component" value="Unassembled WGS sequence"/>
</dbReference>
<evidence type="ECO:0000256" key="3">
    <source>
        <dbReference type="ARBA" id="ARBA00023038"/>
    </source>
</evidence>
<sequence length="437" mass="49450">MSGFRCETVVRQAFGWPEDDPFRRMKGNANPFTKKPLFSNYSLTANENRFRAENSTEYGNELPSPSVFTSECQMTEDPVVSSEQTSINNSSEFKQSLARNGHVDLSHADKNHPTETNNWKTNGSVVVGEQSSNVPKKNGNSSSETLLGDRTCALCSEHILPNDGMYTPDGFYHKQCLVCGNCKENLNIWKYINVAGVLYCYPKCNATVTSKSDNKTSKQQVCSVCGEQVELHDKLATNGAIYHTSCFKCHKCGRTLNVWKYRLEDGKPYCERQCLDFGDTSEITSISNTKPKECCLVCGKSVAIPDRVTRFENVFHSNCLKCYRCNRPLNLWKYKIQNEKACCDPCCMRSPIDQKETTTIEDGVQCSTCNKPTDTADRVEVQGQFYHPLCFKCTECNRVLNIWRVKLVDGKPHCDPVCQKQAEVKREFRIITAQDNM</sequence>
<keyword evidence="3 4" id="KW-0440">LIM domain</keyword>
<gene>
    <name evidence="6" type="ORF">PHET_04125</name>
</gene>
<dbReference type="EMBL" id="LUCH01001847">
    <property type="protein sequence ID" value="KAF5402386.1"/>
    <property type="molecule type" value="Genomic_DNA"/>
</dbReference>
<dbReference type="InterPro" id="IPR001781">
    <property type="entry name" value="Znf_LIM"/>
</dbReference>
<feature type="domain" description="LIM zinc-binding" evidence="5">
    <location>
        <begin position="220"/>
        <end position="281"/>
    </location>
</feature>
<dbReference type="SMART" id="SM00132">
    <property type="entry name" value="LIM"/>
    <property type="match status" value="4"/>
</dbReference>
<dbReference type="PANTHER" id="PTHR24206">
    <property type="entry name" value="OS06G0237300 PROTEIN"/>
    <property type="match status" value="1"/>
</dbReference>
<dbReference type="Pfam" id="PF00412">
    <property type="entry name" value="LIM"/>
    <property type="match status" value="4"/>
</dbReference>
<evidence type="ECO:0000259" key="5">
    <source>
        <dbReference type="PROSITE" id="PS50023"/>
    </source>
</evidence>
<evidence type="ECO:0000313" key="7">
    <source>
        <dbReference type="Proteomes" id="UP000748531"/>
    </source>
</evidence>
<evidence type="ECO:0000313" key="6">
    <source>
        <dbReference type="EMBL" id="KAF5402386.1"/>
    </source>
</evidence>
<keyword evidence="2 4" id="KW-0862">Zinc</keyword>
<feature type="domain" description="LIM zinc-binding" evidence="5">
    <location>
        <begin position="150"/>
        <end position="211"/>
    </location>
</feature>
<feature type="domain" description="LIM zinc-binding" evidence="5">
    <location>
        <begin position="364"/>
        <end position="424"/>
    </location>
</feature>
<organism evidence="6 7">
    <name type="scientific">Paragonimus heterotremus</name>
    <dbReference type="NCBI Taxonomy" id="100268"/>
    <lineage>
        <taxon>Eukaryota</taxon>
        <taxon>Metazoa</taxon>
        <taxon>Spiralia</taxon>
        <taxon>Lophotrochozoa</taxon>
        <taxon>Platyhelminthes</taxon>
        <taxon>Trematoda</taxon>
        <taxon>Digenea</taxon>
        <taxon>Plagiorchiida</taxon>
        <taxon>Troglotremata</taxon>
        <taxon>Troglotrematidae</taxon>
        <taxon>Paragonimus</taxon>
    </lineage>
</organism>
<name>A0A8J4SZL3_9TREM</name>
<keyword evidence="7" id="KW-1185">Reference proteome</keyword>
<dbReference type="AlphaFoldDB" id="A0A8J4SZL3"/>
<dbReference type="PROSITE" id="PS00478">
    <property type="entry name" value="LIM_DOMAIN_1"/>
    <property type="match status" value="2"/>
</dbReference>
<protein>
    <recommendedName>
        <fullName evidence="5">LIM zinc-binding domain-containing protein</fullName>
    </recommendedName>
</protein>
<comment type="caution">
    <text evidence="6">The sequence shown here is derived from an EMBL/GenBank/DDBJ whole genome shotgun (WGS) entry which is preliminary data.</text>
</comment>
<keyword evidence="1 4" id="KW-0479">Metal-binding</keyword>
<accession>A0A8J4SZL3</accession>
<dbReference type="GO" id="GO:0046872">
    <property type="term" value="F:metal ion binding"/>
    <property type="evidence" value="ECO:0007669"/>
    <property type="project" value="UniProtKB-KW"/>
</dbReference>
<dbReference type="CDD" id="cd08368">
    <property type="entry name" value="LIM"/>
    <property type="match status" value="1"/>
</dbReference>
<dbReference type="PROSITE" id="PS50023">
    <property type="entry name" value="LIM_DOMAIN_2"/>
    <property type="match status" value="4"/>
</dbReference>
<evidence type="ECO:0000256" key="4">
    <source>
        <dbReference type="PROSITE-ProRule" id="PRU00125"/>
    </source>
</evidence>
<dbReference type="Gene3D" id="2.10.110.10">
    <property type="entry name" value="Cysteine Rich Protein"/>
    <property type="match status" value="4"/>
</dbReference>
<reference evidence="6" key="1">
    <citation type="submission" date="2019-05" db="EMBL/GenBank/DDBJ databases">
        <title>Annotation for the trematode Paragonimus heterotremus.</title>
        <authorList>
            <person name="Choi Y.-J."/>
        </authorList>
    </citation>
    <scope>NUCLEOTIDE SEQUENCE</scope>
    <source>
        <strain evidence="6">LC</strain>
    </source>
</reference>
<evidence type="ECO:0000256" key="2">
    <source>
        <dbReference type="ARBA" id="ARBA00022833"/>
    </source>
</evidence>
<proteinExistence type="predicted"/>
<evidence type="ECO:0000256" key="1">
    <source>
        <dbReference type="ARBA" id="ARBA00022723"/>
    </source>
</evidence>